<dbReference type="InParanoid" id="E9GQ23"/>
<accession>E9GQ23</accession>
<dbReference type="HOGENOM" id="CLU_2742607_0_0_1"/>
<evidence type="ECO:0000313" key="4">
    <source>
        <dbReference type="Proteomes" id="UP000000305"/>
    </source>
</evidence>
<dbReference type="OrthoDB" id="446168at2759"/>
<organism evidence="3 4">
    <name type="scientific">Daphnia pulex</name>
    <name type="common">Water flea</name>
    <dbReference type="NCBI Taxonomy" id="6669"/>
    <lineage>
        <taxon>Eukaryota</taxon>
        <taxon>Metazoa</taxon>
        <taxon>Ecdysozoa</taxon>
        <taxon>Arthropoda</taxon>
        <taxon>Crustacea</taxon>
        <taxon>Branchiopoda</taxon>
        <taxon>Diplostraca</taxon>
        <taxon>Cladocera</taxon>
        <taxon>Anomopoda</taxon>
        <taxon>Daphniidae</taxon>
        <taxon>Daphnia</taxon>
    </lineage>
</organism>
<sequence length="71" mass="7572">MKAETKIVKETPKKKSSQDDDDDDPDGAPGCLTGLTIVVTSILESLHREEAEGLVKKYGGKAPKAVSKNTT</sequence>
<dbReference type="SUPFAM" id="SSF52113">
    <property type="entry name" value="BRCT domain"/>
    <property type="match status" value="1"/>
</dbReference>
<dbReference type="KEGG" id="dpx:DAPPUDRAFT_246317"/>
<keyword evidence="4" id="KW-1185">Reference proteome</keyword>
<dbReference type="InterPro" id="IPR036420">
    <property type="entry name" value="BRCT_dom_sf"/>
</dbReference>
<dbReference type="AlphaFoldDB" id="E9GQ23"/>
<proteinExistence type="predicted"/>
<feature type="domain" description="BRCT" evidence="2">
    <location>
        <begin position="27"/>
        <end position="71"/>
    </location>
</feature>
<evidence type="ECO:0000313" key="3">
    <source>
        <dbReference type="EMBL" id="EFX78485.1"/>
    </source>
</evidence>
<evidence type="ECO:0000259" key="2">
    <source>
        <dbReference type="PROSITE" id="PS50172"/>
    </source>
</evidence>
<feature type="compositionally biased region" description="Basic and acidic residues" evidence="1">
    <location>
        <begin position="1"/>
        <end position="18"/>
    </location>
</feature>
<name>E9GQ23_DAPPU</name>
<dbReference type="Pfam" id="PF00533">
    <property type="entry name" value="BRCT"/>
    <property type="match status" value="1"/>
</dbReference>
<dbReference type="Gene3D" id="3.40.50.10190">
    <property type="entry name" value="BRCT domain"/>
    <property type="match status" value="1"/>
</dbReference>
<dbReference type="PROSITE" id="PS50172">
    <property type="entry name" value="BRCT"/>
    <property type="match status" value="1"/>
</dbReference>
<reference evidence="3 4" key="1">
    <citation type="journal article" date="2011" name="Science">
        <title>The ecoresponsive genome of Daphnia pulex.</title>
        <authorList>
            <person name="Colbourne J.K."/>
            <person name="Pfrender M.E."/>
            <person name="Gilbert D."/>
            <person name="Thomas W.K."/>
            <person name="Tucker A."/>
            <person name="Oakley T.H."/>
            <person name="Tokishita S."/>
            <person name="Aerts A."/>
            <person name="Arnold G.J."/>
            <person name="Basu M.K."/>
            <person name="Bauer D.J."/>
            <person name="Caceres C.E."/>
            <person name="Carmel L."/>
            <person name="Casola C."/>
            <person name="Choi J.H."/>
            <person name="Detter J.C."/>
            <person name="Dong Q."/>
            <person name="Dusheyko S."/>
            <person name="Eads B.D."/>
            <person name="Frohlich T."/>
            <person name="Geiler-Samerotte K.A."/>
            <person name="Gerlach D."/>
            <person name="Hatcher P."/>
            <person name="Jogdeo S."/>
            <person name="Krijgsveld J."/>
            <person name="Kriventseva E.V."/>
            <person name="Kultz D."/>
            <person name="Laforsch C."/>
            <person name="Lindquist E."/>
            <person name="Lopez J."/>
            <person name="Manak J.R."/>
            <person name="Muller J."/>
            <person name="Pangilinan J."/>
            <person name="Patwardhan R.P."/>
            <person name="Pitluck S."/>
            <person name="Pritham E.J."/>
            <person name="Rechtsteiner A."/>
            <person name="Rho M."/>
            <person name="Rogozin I.B."/>
            <person name="Sakarya O."/>
            <person name="Salamov A."/>
            <person name="Schaack S."/>
            <person name="Shapiro H."/>
            <person name="Shiga Y."/>
            <person name="Skalitzky C."/>
            <person name="Smith Z."/>
            <person name="Souvorov A."/>
            <person name="Sung W."/>
            <person name="Tang Z."/>
            <person name="Tsuchiya D."/>
            <person name="Tu H."/>
            <person name="Vos H."/>
            <person name="Wang M."/>
            <person name="Wolf Y.I."/>
            <person name="Yamagata H."/>
            <person name="Yamada T."/>
            <person name="Ye Y."/>
            <person name="Shaw J.R."/>
            <person name="Andrews J."/>
            <person name="Crease T.J."/>
            <person name="Tang H."/>
            <person name="Lucas S.M."/>
            <person name="Robertson H.M."/>
            <person name="Bork P."/>
            <person name="Koonin E.V."/>
            <person name="Zdobnov E.M."/>
            <person name="Grigoriev I.V."/>
            <person name="Lynch M."/>
            <person name="Boore J.L."/>
        </authorList>
    </citation>
    <scope>NUCLEOTIDE SEQUENCE [LARGE SCALE GENOMIC DNA]</scope>
</reference>
<protein>
    <recommendedName>
        <fullName evidence="2">BRCT domain-containing protein</fullName>
    </recommendedName>
</protein>
<dbReference type="InterPro" id="IPR001357">
    <property type="entry name" value="BRCT_dom"/>
</dbReference>
<feature type="region of interest" description="Disordered" evidence="1">
    <location>
        <begin position="1"/>
        <end position="31"/>
    </location>
</feature>
<evidence type="ECO:0000256" key="1">
    <source>
        <dbReference type="SAM" id="MobiDB-lite"/>
    </source>
</evidence>
<gene>
    <name evidence="3" type="ORF">DAPPUDRAFT_246317</name>
</gene>
<dbReference type="EMBL" id="GL732557">
    <property type="protein sequence ID" value="EFX78485.1"/>
    <property type="molecule type" value="Genomic_DNA"/>
</dbReference>
<dbReference type="Proteomes" id="UP000000305">
    <property type="component" value="Unassembled WGS sequence"/>
</dbReference>